<keyword evidence="1" id="KW-0472">Membrane</keyword>
<proteinExistence type="predicted"/>
<reference evidence="2 4" key="1">
    <citation type="submission" date="2015-04" db="EMBL/GenBank/DDBJ databases">
        <title>The draft genome sequence of Roseovarius indicus B108T.</title>
        <authorList>
            <person name="Li G."/>
            <person name="Lai Q."/>
            <person name="Shao Z."/>
            <person name="Yan P."/>
        </authorList>
    </citation>
    <scope>NUCLEOTIDE SEQUENCE [LARGE SCALE GENOMIC DNA]</scope>
    <source>
        <strain evidence="2 4">B108</strain>
    </source>
</reference>
<evidence type="ECO:0000313" key="5">
    <source>
        <dbReference type="Proteomes" id="UP000325785"/>
    </source>
</evidence>
<dbReference type="KEGG" id="rid:RIdsm_03136"/>
<dbReference type="InterPro" id="IPR025671">
    <property type="entry name" value="HXXEE"/>
</dbReference>
<dbReference type="PATRIC" id="fig|540747.5.peg.4905"/>
<dbReference type="Proteomes" id="UP000325785">
    <property type="component" value="Chromosome"/>
</dbReference>
<evidence type="ECO:0000313" key="4">
    <source>
        <dbReference type="Proteomes" id="UP000051401"/>
    </source>
</evidence>
<gene>
    <name evidence="3" type="ORF">RIdsm_03136</name>
    <name evidence="2" type="ORF">XM52_09905</name>
</gene>
<reference evidence="3 5" key="2">
    <citation type="submission" date="2018-08" db="EMBL/GenBank/DDBJ databases">
        <title>Genetic Globetrotter - A new plasmid hitch-hiking vast phylogenetic and geographic distances.</title>
        <authorList>
            <person name="Vollmers J."/>
            <person name="Petersen J."/>
        </authorList>
    </citation>
    <scope>NUCLEOTIDE SEQUENCE [LARGE SCALE GENOMIC DNA]</scope>
    <source>
        <strain evidence="3 5">DSM 26383</strain>
    </source>
</reference>
<feature type="transmembrane region" description="Helical" evidence="1">
    <location>
        <begin position="107"/>
        <end position="130"/>
    </location>
</feature>
<dbReference type="AlphaFoldDB" id="A0A0T5PAJ5"/>
<protein>
    <recommendedName>
        <fullName evidence="6">HXXEE domain-containing protein</fullName>
    </recommendedName>
</protein>
<name>A0A0T5PAJ5_9RHOB</name>
<feature type="transmembrane region" description="Helical" evidence="1">
    <location>
        <begin position="52"/>
        <end position="72"/>
    </location>
</feature>
<feature type="transmembrane region" description="Helical" evidence="1">
    <location>
        <begin position="79"/>
        <end position="101"/>
    </location>
</feature>
<keyword evidence="1" id="KW-0812">Transmembrane</keyword>
<dbReference type="EMBL" id="LAXI01000005">
    <property type="protein sequence ID" value="KRS17870.1"/>
    <property type="molecule type" value="Genomic_DNA"/>
</dbReference>
<dbReference type="STRING" id="540747.SAMN04488031_101209"/>
<feature type="transmembrane region" description="Helical" evidence="1">
    <location>
        <begin position="142"/>
        <end position="163"/>
    </location>
</feature>
<evidence type="ECO:0008006" key="6">
    <source>
        <dbReference type="Google" id="ProtNLM"/>
    </source>
</evidence>
<dbReference type="Proteomes" id="UP000051401">
    <property type="component" value="Unassembled WGS sequence"/>
</dbReference>
<keyword evidence="4" id="KW-1185">Reference proteome</keyword>
<keyword evidence="1" id="KW-1133">Transmembrane helix</keyword>
<accession>A0A0T5PAJ5</accession>
<dbReference type="EMBL" id="CP031598">
    <property type="protein sequence ID" value="QEW27324.1"/>
    <property type="molecule type" value="Genomic_DNA"/>
</dbReference>
<organism evidence="2 4">
    <name type="scientific">Roseovarius indicus</name>
    <dbReference type="NCBI Taxonomy" id="540747"/>
    <lineage>
        <taxon>Bacteria</taxon>
        <taxon>Pseudomonadati</taxon>
        <taxon>Pseudomonadota</taxon>
        <taxon>Alphaproteobacteria</taxon>
        <taxon>Rhodobacterales</taxon>
        <taxon>Roseobacteraceae</taxon>
        <taxon>Roseovarius</taxon>
    </lineage>
</organism>
<evidence type="ECO:0000313" key="3">
    <source>
        <dbReference type="EMBL" id="QEW27324.1"/>
    </source>
</evidence>
<sequence>MSGARAGRCGRPLAVLLLAFVIQNTEEAVFLPFWAMAHLPALAGSLGDLTISQFALAAGLLNLFAIAVGVFGWRQGGPLGVAVLALIGGALLANTLSHVAVSLATGSVMPGAVSGLVLQGPAALWLLLCLPLTRAQAVGATALGLAVVPAFSLPALALARFMLN</sequence>
<evidence type="ECO:0000313" key="2">
    <source>
        <dbReference type="EMBL" id="KRS17870.1"/>
    </source>
</evidence>
<dbReference type="Pfam" id="PF13787">
    <property type="entry name" value="HXXEE"/>
    <property type="match status" value="1"/>
</dbReference>
<dbReference type="RefSeq" id="WP_057815799.1">
    <property type="nucleotide sequence ID" value="NZ_CP031598.1"/>
</dbReference>
<evidence type="ECO:0000256" key="1">
    <source>
        <dbReference type="SAM" id="Phobius"/>
    </source>
</evidence>